<organism evidence="3 4">
    <name type="scientific">Vairimorpha ceranae</name>
    <dbReference type="NCBI Taxonomy" id="40302"/>
    <lineage>
        <taxon>Eukaryota</taxon>
        <taxon>Fungi</taxon>
        <taxon>Fungi incertae sedis</taxon>
        <taxon>Microsporidia</taxon>
        <taxon>Nosematidae</taxon>
        <taxon>Vairimorpha</taxon>
    </lineage>
</organism>
<dbReference type="AlphaFoldDB" id="A0A0F9ZE18"/>
<evidence type="ECO:0000313" key="3">
    <source>
        <dbReference type="EMBL" id="KKO75779.1"/>
    </source>
</evidence>
<dbReference type="Pfam" id="PF00653">
    <property type="entry name" value="BIR"/>
    <property type="match status" value="1"/>
</dbReference>
<dbReference type="OrthoDB" id="2196114at2759"/>
<dbReference type="SUPFAM" id="SSF57924">
    <property type="entry name" value="Inhibitor of apoptosis (IAP) repeat"/>
    <property type="match status" value="1"/>
</dbReference>
<dbReference type="GeneID" id="36318754"/>
<dbReference type="InterPro" id="IPR001370">
    <property type="entry name" value="BIR_rpt"/>
</dbReference>
<dbReference type="Gene3D" id="1.10.1170.10">
    <property type="entry name" value="Inhibitor Of Apoptosis Protein (2mihbC-IAP-1), Chain A"/>
    <property type="match status" value="1"/>
</dbReference>
<dbReference type="Proteomes" id="UP000034350">
    <property type="component" value="Unassembled WGS sequence"/>
</dbReference>
<dbReference type="EMBL" id="JPQZ01000012">
    <property type="protein sequence ID" value="KKO75779.1"/>
    <property type="molecule type" value="Genomic_DNA"/>
</dbReference>
<dbReference type="InterPro" id="IPR051190">
    <property type="entry name" value="Baculoviral_IAP"/>
</dbReference>
<dbReference type="OMA" id="MTTTCYL"/>
<dbReference type="GO" id="GO:0046872">
    <property type="term" value="F:metal ion binding"/>
    <property type="evidence" value="ECO:0007669"/>
    <property type="project" value="UniProtKB-KW"/>
</dbReference>
<keyword evidence="2" id="KW-0862">Zinc</keyword>
<accession>A0A0F9ZE18</accession>
<proteinExistence type="predicted"/>
<reference evidence="3 4" key="1">
    <citation type="journal article" date="2015" name="Environ. Microbiol.">
        <title>Genome analyses suggest the presence of polyploidy and recent human-driven expansions in eight global populations of the honeybee pathogen Nosema ceranae.</title>
        <authorList>
            <person name="Pelin A."/>
            <person name="Selman M."/>
            <person name="Aris-Brosou S."/>
            <person name="Farinelli L."/>
            <person name="Corradi N."/>
        </authorList>
    </citation>
    <scope>NUCLEOTIDE SEQUENCE [LARGE SCALE GENOMIC DNA]</scope>
    <source>
        <strain evidence="3 4">PA08 1199</strain>
    </source>
</reference>
<dbReference type="PROSITE" id="PS50143">
    <property type="entry name" value="BIR_REPEAT_2"/>
    <property type="match status" value="1"/>
</dbReference>
<evidence type="ECO:0000313" key="4">
    <source>
        <dbReference type="Proteomes" id="UP000034350"/>
    </source>
</evidence>
<evidence type="ECO:0000256" key="2">
    <source>
        <dbReference type="ARBA" id="ARBA00022833"/>
    </source>
</evidence>
<keyword evidence="1" id="KW-0479">Metal-binding</keyword>
<gene>
    <name evidence="3" type="ORF">AAJ76_1200024857</name>
</gene>
<dbReference type="PANTHER" id="PTHR46771">
    <property type="entry name" value="DETERIN"/>
    <property type="match status" value="1"/>
</dbReference>
<dbReference type="VEuPathDB" id="MicrosporidiaDB:NCER_100918"/>
<dbReference type="VEuPathDB" id="MicrosporidiaDB:AAJ76_1200024857"/>
<keyword evidence="4" id="KW-1185">Reference proteome</keyword>
<sequence length="211" mass="25003">MFSYEQRLKTFINKKWPTKDYKSNPQLMAICGYICKSTSSNLAAMCVYCKKHLEGWEKSDVPILEHYSHKKDCILFSPHKLALNNKPSFIRYDLKDGMPFEFCYKCGSIDTLHNCTVTKKYKLSLKKSSEFFFIRLISGEYNDIIDLYLSKTLYLSLDIKDIFRTILENHYVSYFPFKTVKELISEFINNEIQAMNDKITNEIEEYKNKYL</sequence>
<name>A0A0F9ZE18_9MICR</name>
<evidence type="ECO:0000256" key="1">
    <source>
        <dbReference type="ARBA" id="ARBA00022723"/>
    </source>
</evidence>
<dbReference type="VEuPathDB" id="MicrosporidiaDB:G9O61_00g009120"/>
<dbReference type="PANTHER" id="PTHR46771:SF5">
    <property type="entry name" value="DETERIN"/>
    <property type="match status" value="1"/>
</dbReference>
<comment type="caution">
    <text evidence="3">The sequence shown here is derived from an EMBL/GenBank/DDBJ whole genome shotgun (WGS) entry which is preliminary data.</text>
</comment>
<dbReference type="RefSeq" id="XP_024331521.1">
    <property type="nucleotide sequence ID" value="XM_024473856.1"/>
</dbReference>
<protein>
    <submittedName>
        <fullName evidence="3">Baculoviral iap repeat-containing 5b</fullName>
    </submittedName>
</protein>
<dbReference type="SMART" id="SM00238">
    <property type="entry name" value="BIR"/>
    <property type="match status" value="1"/>
</dbReference>